<evidence type="ECO:0000313" key="1">
    <source>
        <dbReference type="EMBL" id="KAI4383292.1"/>
    </source>
</evidence>
<organism evidence="1 2">
    <name type="scientific">Melastoma candidum</name>
    <dbReference type="NCBI Taxonomy" id="119954"/>
    <lineage>
        <taxon>Eukaryota</taxon>
        <taxon>Viridiplantae</taxon>
        <taxon>Streptophyta</taxon>
        <taxon>Embryophyta</taxon>
        <taxon>Tracheophyta</taxon>
        <taxon>Spermatophyta</taxon>
        <taxon>Magnoliopsida</taxon>
        <taxon>eudicotyledons</taxon>
        <taxon>Gunneridae</taxon>
        <taxon>Pentapetalae</taxon>
        <taxon>rosids</taxon>
        <taxon>malvids</taxon>
        <taxon>Myrtales</taxon>
        <taxon>Melastomataceae</taxon>
        <taxon>Melastomatoideae</taxon>
        <taxon>Melastomateae</taxon>
        <taxon>Melastoma</taxon>
    </lineage>
</organism>
<name>A0ACB9RWB2_9MYRT</name>
<dbReference type="EMBL" id="CM042882">
    <property type="protein sequence ID" value="KAI4383292.1"/>
    <property type="molecule type" value="Genomic_DNA"/>
</dbReference>
<sequence length="772" mass="85569">MNCLAAASGTISGNQSLSGDQTLMSSGGSFKLGFFQPGNSSYYYIGIWYGQVSQRTVVWVANRDNPVEDKDLNHLKILGGNLVLVNDSEVPAWSTNVTSSSGSSTGGMVIAVLGDDGNLMLKSGLNSSSTDTPLWQSFDHPAHTFLPGARLGINKRTNKTTILTSWKNSDDPAVGLFSLQLQPSSEYFIVRNMTEYYWTSGIWDNRSHIFSLVPEMRLNYIFNFSYVDNENESYFTYSVYPSANTISRLIIDVTGQIRQLSWLELTQQWNLFWSVPRQQCEVYRLCGPYSICNENIDNSCSCLRGFSAASPNDWNRLDWSAGCTRMKNLNCGAKLAPNCENDGFLLMLNIRLLDGSRLLSAKSSGECKSSCLNSCSCVGYAFQNGSCSVWSEELFNMQQLSAGDPSGQSFYLRLAGSEISDTGSNAYYVIAIVGVSVAAAVVIVVIVLLGFWLWKRTSMRKKTADGILVDFGYRDLQAATKNFSDKLGGGGFGSVFKGTLSDSSQIVVKKLESVRQSEKQFRTEISIIGSMQHENLVRLRGFCCNGNKKLLVNDYVPNGSLVVHLFNKDNSEVLDWRTRYQIALGTARGLAYLHEKCIDCIIHCDVKPENILLDAEFVPKVADFGLAKIVGKEFSRVLMMTRGMRGYLAPEWISVADVNAKADVYSYGMLLFEIVSGRRNSEPSGDRQVKFFPVWAAAKVVEGGDLLDLIDPRLKREVDVEELCKICKAACWCIQDEEARRPKMVQVVQILEGVVEVNMPPAPSVLRLFGNN</sequence>
<dbReference type="Proteomes" id="UP001057402">
    <property type="component" value="Chromosome 3"/>
</dbReference>
<comment type="caution">
    <text evidence="1">The sequence shown here is derived from an EMBL/GenBank/DDBJ whole genome shotgun (WGS) entry which is preliminary data.</text>
</comment>
<reference evidence="2" key="1">
    <citation type="journal article" date="2023" name="Front. Plant Sci.">
        <title>Chromosomal-level genome assembly of Melastoma candidum provides insights into trichome evolution.</title>
        <authorList>
            <person name="Zhong Y."/>
            <person name="Wu W."/>
            <person name="Sun C."/>
            <person name="Zou P."/>
            <person name="Liu Y."/>
            <person name="Dai S."/>
            <person name="Zhou R."/>
        </authorList>
    </citation>
    <scope>NUCLEOTIDE SEQUENCE [LARGE SCALE GENOMIC DNA]</scope>
</reference>
<proteinExistence type="predicted"/>
<evidence type="ECO:0000313" key="2">
    <source>
        <dbReference type="Proteomes" id="UP001057402"/>
    </source>
</evidence>
<protein>
    <submittedName>
        <fullName evidence="1">Uncharacterized protein</fullName>
    </submittedName>
</protein>
<gene>
    <name evidence="1" type="ORF">MLD38_009148</name>
</gene>
<accession>A0ACB9RWB2</accession>
<keyword evidence="2" id="KW-1185">Reference proteome</keyword>